<dbReference type="Gene3D" id="1.10.3090.10">
    <property type="entry name" value="cca-adding enzyme, domain 2"/>
    <property type="match status" value="1"/>
</dbReference>
<dbReference type="PANTHER" id="PTHR46173">
    <property type="entry name" value="CCA TRNA NUCLEOTIDYLTRANSFERASE 1, MITOCHONDRIAL"/>
    <property type="match status" value="1"/>
</dbReference>
<dbReference type="Pfam" id="PF12627">
    <property type="entry name" value="PolyA_pol_RNAbd"/>
    <property type="match status" value="1"/>
</dbReference>
<dbReference type="InterPro" id="IPR050264">
    <property type="entry name" value="Bact_CCA-adding_enz_type3_sf"/>
</dbReference>
<protein>
    <submittedName>
        <fullName evidence="12">tRNA nucleotidyltransferase (CCA-adding enzyme)</fullName>
    </submittedName>
</protein>
<keyword evidence="6" id="KW-0547">Nucleotide-binding</keyword>
<dbReference type="InterPro" id="IPR002646">
    <property type="entry name" value="PolA_pol_head_dom"/>
</dbReference>
<dbReference type="InterPro" id="IPR043519">
    <property type="entry name" value="NT_sf"/>
</dbReference>
<evidence type="ECO:0000256" key="5">
    <source>
        <dbReference type="ARBA" id="ARBA00022723"/>
    </source>
</evidence>
<evidence type="ECO:0000259" key="10">
    <source>
        <dbReference type="Pfam" id="PF01966"/>
    </source>
</evidence>
<evidence type="ECO:0000259" key="9">
    <source>
        <dbReference type="Pfam" id="PF01743"/>
    </source>
</evidence>
<dbReference type="GO" id="GO:0016779">
    <property type="term" value="F:nucleotidyltransferase activity"/>
    <property type="evidence" value="ECO:0007669"/>
    <property type="project" value="UniProtKB-KW"/>
</dbReference>
<dbReference type="STRING" id="290054.SAMN02745114_00876"/>
<name>A0A1T4LG88_9FIRM</name>
<evidence type="ECO:0000256" key="6">
    <source>
        <dbReference type="ARBA" id="ARBA00022741"/>
    </source>
</evidence>
<dbReference type="OrthoDB" id="9805698at2"/>
<feature type="domain" description="Poly A polymerase head" evidence="9">
    <location>
        <begin position="21"/>
        <end position="145"/>
    </location>
</feature>
<keyword evidence="5" id="KW-0479">Metal-binding</keyword>
<keyword evidence="3" id="KW-0819">tRNA processing</keyword>
<dbReference type="PANTHER" id="PTHR46173:SF1">
    <property type="entry name" value="CCA TRNA NUCLEOTIDYLTRANSFERASE 1, MITOCHONDRIAL"/>
    <property type="match status" value="1"/>
</dbReference>
<dbReference type="GO" id="GO:0046872">
    <property type="term" value="F:metal ion binding"/>
    <property type="evidence" value="ECO:0007669"/>
    <property type="project" value="UniProtKB-KW"/>
</dbReference>
<dbReference type="SUPFAM" id="SSF81891">
    <property type="entry name" value="Poly A polymerase C-terminal region-like"/>
    <property type="match status" value="1"/>
</dbReference>
<keyword evidence="13" id="KW-1185">Reference proteome</keyword>
<keyword evidence="4" id="KW-0548">Nucleotidyltransferase</keyword>
<accession>A0A1T4LG88</accession>
<dbReference type="EMBL" id="FUWW01000008">
    <property type="protein sequence ID" value="SJZ53762.1"/>
    <property type="molecule type" value="Genomic_DNA"/>
</dbReference>
<dbReference type="InterPro" id="IPR003607">
    <property type="entry name" value="HD/PDEase_dom"/>
</dbReference>
<feature type="domain" description="tRNA nucleotidyltransferase/poly(A) polymerase RNA and SrmB- binding" evidence="11">
    <location>
        <begin position="172"/>
        <end position="216"/>
    </location>
</feature>
<dbReference type="GO" id="GO:0000166">
    <property type="term" value="F:nucleotide binding"/>
    <property type="evidence" value="ECO:0007669"/>
    <property type="project" value="UniProtKB-KW"/>
</dbReference>
<evidence type="ECO:0000256" key="7">
    <source>
        <dbReference type="ARBA" id="ARBA00022842"/>
    </source>
</evidence>
<dbReference type="SUPFAM" id="SSF81301">
    <property type="entry name" value="Nucleotidyltransferase"/>
    <property type="match status" value="1"/>
</dbReference>
<keyword evidence="2 8" id="KW-0808">Transferase</keyword>
<sequence>MNLPNDAKMLISLFEHNGHSAYAVGGCVRDALMGVVEKDIDITTSATPEQTEQILANNGIKFIETGIKHGTVTALVNHIPYEITTFRTEGKYADNRHPDSVDFVTDVRLDLARRDFTMNAIAYNDTVGFVDCFGGVDDIKNKIIRAVGDSDKRFEEDALRIMRCIRFASVLGFDIEENTSRAVHDNKELLKNIAVERIYVELIKLLMGKNCERVLLEYKDVIGVIIPELVPTFYCRQVSKWHIYDVYTHIAKSVAVAPNKDYIRLALLFHDIAKPQTKTTDENGNDHFKFHGFEGEKITAIVLKRLKVSNDVFNKVTMLVKYHDDHITTKHKNIKKWLRVFGEDMIFDYIDLKIADLSTHNLTYAQEEIDTLYKIREITAQVIASGEPYRVSDLAITGKDLIALGYQGHEIAEELDALVKIVSGDPNCNTKEKLIHQAVSDIKNNA</sequence>
<keyword evidence="8" id="KW-0694">RNA-binding</keyword>
<dbReference type="Pfam" id="PF01966">
    <property type="entry name" value="HD"/>
    <property type="match status" value="1"/>
</dbReference>
<dbReference type="InterPro" id="IPR032828">
    <property type="entry name" value="PolyA_RNA-bd"/>
</dbReference>
<evidence type="ECO:0000259" key="11">
    <source>
        <dbReference type="Pfam" id="PF12627"/>
    </source>
</evidence>
<dbReference type="RefSeq" id="WP_078768368.1">
    <property type="nucleotide sequence ID" value="NZ_FUWW01000008.1"/>
</dbReference>
<comment type="cofactor">
    <cofactor evidence="1">
        <name>Mg(2+)</name>
        <dbReference type="ChEBI" id="CHEBI:18420"/>
    </cofactor>
</comment>
<feature type="domain" description="HD" evidence="10">
    <location>
        <begin position="251"/>
        <end position="356"/>
    </location>
</feature>
<gene>
    <name evidence="12" type="ORF">SAMN02745114_00876</name>
</gene>
<dbReference type="CDD" id="cd00077">
    <property type="entry name" value="HDc"/>
    <property type="match status" value="1"/>
</dbReference>
<evidence type="ECO:0000256" key="2">
    <source>
        <dbReference type="ARBA" id="ARBA00022679"/>
    </source>
</evidence>
<keyword evidence="7" id="KW-0460">Magnesium</keyword>
<dbReference type="CDD" id="cd05398">
    <property type="entry name" value="NT_ClassII-CCAase"/>
    <property type="match status" value="1"/>
</dbReference>
<dbReference type="InterPro" id="IPR006674">
    <property type="entry name" value="HD_domain"/>
</dbReference>
<evidence type="ECO:0000256" key="3">
    <source>
        <dbReference type="ARBA" id="ARBA00022694"/>
    </source>
</evidence>
<evidence type="ECO:0000313" key="13">
    <source>
        <dbReference type="Proteomes" id="UP000190657"/>
    </source>
</evidence>
<comment type="similarity">
    <text evidence="8">Belongs to the tRNA nucleotidyltransferase/poly(A) polymerase family.</text>
</comment>
<dbReference type="Proteomes" id="UP000190657">
    <property type="component" value="Unassembled WGS sequence"/>
</dbReference>
<dbReference type="Pfam" id="PF01743">
    <property type="entry name" value="PolyA_pol"/>
    <property type="match status" value="1"/>
</dbReference>
<organism evidence="12 13">
    <name type="scientific">Eubacterium coprostanoligenes</name>
    <dbReference type="NCBI Taxonomy" id="290054"/>
    <lineage>
        <taxon>Bacteria</taxon>
        <taxon>Bacillati</taxon>
        <taxon>Bacillota</taxon>
        <taxon>Clostridia</taxon>
        <taxon>Eubacteriales</taxon>
        <taxon>Eubacteriaceae</taxon>
        <taxon>Eubacterium</taxon>
    </lineage>
</organism>
<proteinExistence type="inferred from homology"/>
<evidence type="ECO:0000256" key="1">
    <source>
        <dbReference type="ARBA" id="ARBA00001946"/>
    </source>
</evidence>
<dbReference type="Gene3D" id="3.30.460.10">
    <property type="entry name" value="Beta Polymerase, domain 2"/>
    <property type="match status" value="1"/>
</dbReference>
<evidence type="ECO:0000256" key="8">
    <source>
        <dbReference type="RuleBase" id="RU003953"/>
    </source>
</evidence>
<dbReference type="GO" id="GO:0008033">
    <property type="term" value="P:tRNA processing"/>
    <property type="evidence" value="ECO:0007669"/>
    <property type="project" value="UniProtKB-KW"/>
</dbReference>
<reference evidence="12 13" key="1">
    <citation type="submission" date="2017-02" db="EMBL/GenBank/DDBJ databases">
        <authorList>
            <person name="Peterson S.W."/>
        </authorList>
    </citation>
    <scope>NUCLEOTIDE SEQUENCE [LARGE SCALE GENOMIC DNA]</scope>
    <source>
        <strain evidence="12 13">ATCC 51222</strain>
    </source>
</reference>
<evidence type="ECO:0000313" key="12">
    <source>
        <dbReference type="EMBL" id="SJZ53762.1"/>
    </source>
</evidence>
<dbReference type="AlphaFoldDB" id="A0A1T4LG88"/>
<dbReference type="GO" id="GO:0000049">
    <property type="term" value="F:tRNA binding"/>
    <property type="evidence" value="ECO:0007669"/>
    <property type="project" value="TreeGrafter"/>
</dbReference>
<evidence type="ECO:0000256" key="4">
    <source>
        <dbReference type="ARBA" id="ARBA00022695"/>
    </source>
</evidence>